<dbReference type="PANTHER" id="PTHR19328">
    <property type="entry name" value="HEDGEHOG-INTERACTING PROTEIN"/>
    <property type="match status" value="1"/>
</dbReference>
<dbReference type="PROSITE" id="PS51257">
    <property type="entry name" value="PROKAR_LIPOPROTEIN"/>
    <property type="match status" value="1"/>
</dbReference>
<evidence type="ECO:0000313" key="5">
    <source>
        <dbReference type="Proteomes" id="UP001500013"/>
    </source>
</evidence>
<name>A0ABN2RFV3_9MICO</name>
<dbReference type="PROSITE" id="PS51318">
    <property type="entry name" value="TAT"/>
    <property type="match status" value="1"/>
</dbReference>
<keyword evidence="5" id="KW-1185">Reference proteome</keyword>
<comment type="caution">
    <text evidence="4">The sequence shown here is derived from an EMBL/GenBank/DDBJ whole genome shotgun (WGS) entry which is preliminary data.</text>
</comment>
<evidence type="ECO:0000259" key="3">
    <source>
        <dbReference type="Pfam" id="PF07995"/>
    </source>
</evidence>
<feature type="domain" description="Glucose/Sorbosone dehydrogenase" evidence="3">
    <location>
        <begin position="110"/>
        <end position="405"/>
    </location>
</feature>
<feature type="signal peptide" evidence="2">
    <location>
        <begin position="1"/>
        <end position="34"/>
    </location>
</feature>
<dbReference type="SUPFAM" id="SSF50952">
    <property type="entry name" value="Soluble quinoprotein glucose dehydrogenase"/>
    <property type="match status" value="1"/>
</dbReference>
<dbReference type="EMBL" id="BAAAPU010000003">
    <property type="protein sequence ID" value="GAA1968453.1"/>
    <property type="molecule type" value="Genomic_DNA"/>
</dbReference>
<accession>A0ABN2RFV3</accession>
<organism evidence="4 5">
    <name type="scientific">Terrabacter lapilli</name>
    <dbReference type="NCBI Taxonomy" id="436231"/>
    <lineage>
        <taxon>Bacteria</taxon>
        <taxon>Bacillati</taxon>
        <taxon>Actinomycetota</taxon>
        <taxon>Actinomycetes</taxon>
        <taxon>Micrococcales</taxon>
        <taxon>Intrasporangiaceae</taxon>
        <taxon>Terrabacter</taxon>
    </lineage>
</organism>
<proteinExistence type="predicted"/>
<feature type="region of interest" description="Disordered" evidence="1">
    <location>
        <begin position="24"/>
        <end position="102"/>
    </location>
</feature>
<keyword evidence="2" id="KW-0732">Signal</keyword>
<dbReference type="Gene3D" id="2.120.10.30">
    <property type="entry name" value="TolB, C-terminal domain"/>
    <property type="match status" value="1"/>
</dbReference>
<dbReference type="InterPro" id="IPR012938">
    <property type="entry name" value="Glc/Sorbosone_DH"/>
</dbReference>
<dbReference type="RefSeq" id="WP_344058184.1">
    <property type="nucleotide sequence ID" value="NZ_BAAAPU010000003.1"/>
</dbReference>
<evidence type="ECO:0000256" key="1">
    <source>
        <dbReference type="SAM" id="MobiDB-lite"/>
    </source>
</evidence>
<dbReference type="InterPro" id="IPR006311">
    <property type="entry name" value="TAT_signal"/>
</dbReference>
<sequence>MPPVPRSTRRALAGAAVVAVLASACSSGSPSVTATTSTPVGQATATPTSGGTGASTGAAPGSTTSSATTAGTPSATGAETPPARRPTTESRPPVRPAPEPAGPVTLLGSLDIAWSVAVLPDGSALVSERNTGRIYHVPEPGTGGRPTVAGRLPISRTEGEGGLLGLAVPPDFDADPVFYAYYSTDSDNRIAAVPWRDGTIGDPVVVFSGIPRGRYHNGGRIAFGPDGFLYVGTGEGGDTSLSQNLSSLGGKILRITPDGNPAPGNPFGGSPIWSYGHRNVQGLAWDKRGRMWASEFGQDTYDELNLIQAGRNYGWPLVEGRAGKPDYVDPVAQWSPSEMSPSGIAVGPDGAVYLAALRGQSVWRVPIDANGTAGRPSRYLQGKYGRVRDIRFVGDRVWITTSNNDRQDRLISLPLAAVGAG</sequence>
<reference evidence="4 5" key="1">
    <citation type="journal article" date="2019" name="Int. J. Syst. Evol. Microbiol.">
        <title>The Global Catalogue of Microorganisms (GCM) 10K type strain sequencing project: providing services to taxonomists for standard genome sequencing and annotation.</title>
        <authorList>
            <consortium name="The Broad Institute Genomics Platform"/>
            <consortium name="The Broad Institute Genome Sequencing Center for Infectious Disease"/>
            <person name="Wu L."/>
            <person name="Ma J."/>
        </authorList>
    </citation>
    <scope>NUCLEOTIDE SEQUENCE [LARGE SCALE GENOMIC DNA]</scope>
    <source>
        <strain evidence="4 5">JCM 15628</strain>
    </source>
</reference>
<dbReference type="InterPro" id="IPR011042">
    <property type="entry name" value="6-blade_b-propeller_TolB-like"/>
</dbReference>
<dbReference type="InterPro" id="IPR011041">
    <property type="entry name" value="Quinoprot_gluc/sorb_DH_b-prop"/>
</dbReference>
<feature type="compositionally biased region" description="Low complexity" evidence="1">
    <location>
        <begin position="24"/>
        <end position="81"/>
    </location>
</feature>
<gene>
    <name evidence="4" type="ORF">GCM10009817_05510</name>
</gene>
<dbReference type="PANTHER" id="PTHR19328:SF13">
    <property type="entry name" value="HIPL1 PROTEIN"/>
    <property type="match status" value="1"/>
</dbReference>
<evidence type="ECO:0000256" key="2">
    <source>
        <dbReference type="SAM" id="SignalP"/>
    </source>
</evidence>
<dbReference type="Pfam" id="PF07995">
    <property type="entry name" value="GSDH"/>
    <property type="match status" value="1"/>
</dbReference>
<protein>
    <submittedName>
        <fullName evidence="4">PQQ-dependent sugar dehydrogenase</fullName>
    </submittedName>
</protein>
<evidence type="ECO:0000313" key="4">
    <source>
        <dbReference type="EMBL" id="GAA1968453.1"/>
    </source>
</evidence>
<feature type="chain" id="PRO_5045587109" evidence="2">
    <location>
        <begin position="35"/>
        <end position="421"/>
    </location>
</feature>
<dbReference type="Proteomes" id="UP001500013">
    <property type="component" value="Unassembled WGS sequence"/>
</dbReference>